<keyword evidence="4 11" id="KW-0812">Transmembrane</keyword>
<dbReference type="AlphaFoldDB" id="A0AA51BVG8"/>
<organism evidence="14">
    <name type="scientific">Dermanyssus gallinae</name>
    <dbReference type="NCBI Taxonomy" id="34641"/>
    <lineage>
        <taxon>Eukaryota</taxon>
        <taxon>Metazoa</taxon>
        <taxon>Ecdysozoa</taxon>
        <taxon>Arthropoda</taxon>
        <taxon>Chelicerata</taxon>
        <taxon>Arachnida</taxon>
        <taxon>Acari</taxon>
        <taxon>Parasitiformes</taxon>
        <taxon>Mesostigmata</taxon>
        <taxon>Gamasina</taxon>
        <taxon>Dermanyssoidea</taxon>
        <taxon>Dermanyssidae</taxon>
        <taxon>Dermanyssus</taxon>
    </lineage>
</organism>
<feature type="region of interest" description="Disordered" evidence="10">
    <location>
        <begin position="1"/>
        <end position="55"/>
    </location>
</feature>
<dbReference type="Gene3D" id="1.20.1560.10">
    <property type="entry name" value="ABC transporter type 1, transmembrane domain"/>
    <property type="match status" value="1"/>
</dbReference>
<protein>
    <submittedName>
        <fullName evidence="14">ABCD3</fullName>
    </submittedName>
</protein>
<dbReference type="EMBL" id="OR133642">
    <property type="protein sequence ID" value="WMI51950.1"/>
    <property type="molecule type" value="mRNA"/>
</dbReference>
<evidence type="ECO:0000259" key="12">
    <source>
        <dbReference type="PROSITE" id="PS50893"/>
    </source>
</evidence>
<evidence type="ECO:0000256" key="11">
    <source>
        <dbReference type="SAM" id="Phobius"/>
    </source>
</evidence>
<dbReference type="InterPro" id="IPR036640">
    <property type="entry name" value="ABC1_TM_sf"/>
</dbReference>
<dbReference type="GO" id="GO:0012505">
    <property type="term" value="C:endomembrane system"/>
    <property type="evidence" value="ECO:0007669"/>
    <property type="project" value="UniProtKB-SubCell"/>
</dbReference>
<dbReference type="CDD" id="cd03244">
    <property type="entry name" value="ABCC_MRP_domain2"/>
    <property type="match status" value="1"/>
</dbReference>
<dbReference type="Pfam" id="PF00664">
    <property type="entry name" value="ABC_membrane"/>
    <property type="match status" value="1"/>
</dbReference>
<evidence type="ECO:0000256" key="9">
    <source>
        <dbReference type="ARBA" id="ARBA00023136"/>
    </source>
</evidence>
<keyword evidence="6" id="KW-0547">Nucleotide-binding</keyword>
<feature type="domain" description="ABC transmembrane type-1" evidence="13">
    <location>
        <begin position="86"/>
        <end position="327"/>
    </location>
</feature>
<dbReference type="InterPro" id="IPR050173">
    <property type="entry name" value="ABC_transporter_C-like"/>
</dbReference>
<feature type="transmembrane region" description="Helical" evidence="11">
    <location>
        <begin position="76"/>
        <end position="95"/>
    </location>
</feature>
<evidence type="ECO:0000259" key="13">
    <source>
        <dbReference type="PROSITE" id="PS50929"/>
    </source>
</evidence>
<dbReference type="PROSITE" id="PS50929">
    <property type="entry name" value="ABC_TM1F"/>
    <property type="match status" value="1"/>
</dbReference>
<proteinExistence type="evidence at transcript level"/>
<evidence type="ECO:0000256" key="6">
    <source>
        <dbReference type="ARBA" id="ARBA00022741"/>
    </source>
</evidence>
<dbReference type="FunFam" id="3.40.50.300:FF:000074">
    <property type="entry name" value="Multidrug resistance-associated protein 5 isoform 1"/>
    <property type="match status" value="1"/>
</dbReference>
<dbReference type="InterPro" id="IPR011527">
    <property type="entry name" value="ABC1_TM_dom"/>
</dbReference>
<evidence type="ECO:0000256" key="7">
    <source>
        <dbReference type="ARBA" id="ARBA00022840"/>
    </source>
</evidence>
<feature type="domain" description="ABC transporter" evidence="12">
    <location>
        <begin position="393"/>
        <end position="623"/>
    </location>
</feature>
<dbReference type="GO" id="GO:0016020">
    <property type="term" value="C:membrane"/>
    <property type="evidence" value="ECO:0007669"/>
    <property type="project" value="InterPro"/>
</dbReference>
<keyword evidence="8 11" id="KW-1133">Transmembrane helix</keyword>
<dbReference type="PANTHER" id="PTHR24223">
    <property type="entry name" value="ATP-BINDING CASSETTE SUB-FAMILY C"/>
    <property type="match status" value="1"/>
</dbReference>
<keyword evidence="9 11" id="KW-0472">Membrane</keyword>
<keyword evidence="3" id="KW-0813">Transport</keyword>
<comment type="subcellular location">
    <subcellularLocation>
        <location evidence="1">Endomembrane system</location>
        <topology evidence="1">Multi-pass membrane protein</topology>
    </subcellularLocation>
</comment>
<reference evidence="14" key="1">
    <citation type="submission" date="2023-06" db="EMBL/GenBank/DDBJ databases">
        <title>Dermanyssus gallinae ATP-binding cassette sub-family.</title>
        <authorList>
            <person name="Wang P."/>
        </authorList>
    </citation>
    <scope>NUCLEOTIDE SEQUENCE</scope>
</reference>
<dbReference type="SUPFAM" id="SSF90123">
    <property type="entry name" value="ABC transporter transmembrane region"/>
    <property type="match status" value="1"/>
</dbReference>
<dbReference type="InterPro" id="IPR003439">
    <property type="entry name" value="ABC_transporter-like_ATP-bd"/>
</dbReference>
<dbReference type="CDD" id="cd18603">
    <property type="entry name" value="ABC_6TM_MRP1_2_3_6_D2_like"/>
    <property type="match status" value="1"/>
</dbReference>
<dbReference type="SMART" id="SM00382">
    <property type="entry name" value="AAA"/>
    <property type="match status" value="1"/>
</dbReference>
<sequence length="631" mass="70512">MNIKLKQFLVQPKSKKHKKNDSESEKATSDSLSTGLLERISPRDRSDTTNGDTRGALISEETMEVGSIKWSVYGSLLRHFGVFTAIISLLGFTLYRVGDIFSTMWLSEWSNDGLNLQKRINESQGGVTESPEIVSGKVRELAVHRIAVYLAIGGGEAAAVMIGALAMAVGCLSASTTLHNEMLWAIIRTPMSFFDVTPLGRIINRFGKDIDVLDLELYIHLDGWLDAAFQTAATLLLTCYEIPFFSIVAAPICLAFFVIQKVYMAASRQFRRMQSTTRSPVLNNFSETLHGASSIRAYKAEKHFIEKCQIRIDLNQNCYFHAMITPGEAGMVLSYALTICDAISWMIRVATEVENAVVAAERVDEYANVQSEAPWIRKDGPDLDQDWPQQGDVSLVDYSTRYREGMELVLKDINLDVRSGQKVGIVGRTGAGKSSLTLALFRIIEPSYGRIVIDDIDIALLGLHELRSRLTMIPQDPVLFRGNVRTNIDPYNIYTDEQLYTAIERAHLNKEIFLLDYEITHGGTNLSVGERQLLCLARALLRKSKIILLDEATAAVDMETDALIQETIRRDFSSCTIITIAHRLNTVLDYDVIVVLREGRIIEKGSPKQLLADKQSEFHSMAQDAGWVPFP</sequence>
<dbReference type="GO" id="GO:0140359">
    <property type="term" value="F:ABC-type transporter activity"/>
    <property type="evidence" value="ECO:0007669"/>
    <property type="project" value="InterPro"/>
</dbReference>
<evidence type="ECO:0000256" key="5">
    <source>
        <dbReference type="ARBA" id="ARBA00022737"/>
    </source>
</evidence>
<accession>A0AA51BVG8</accession>
<dbReference type="Gene3D" id="3.40.50.300">
    <property type="entry name" value="P-loop containing nucleotide triphosphate hydrolases"/>
    <property type="match status" value="1"/>
</dbReference>
<evidence type="ECO:0000256" key="2">
    <source>
        <dbReference type="ARBA" id="ARBA00009726"/>
    </source>
</evidence>
<dbReference type="InterPro" id="IPR003593">
    <property type="entry name" value="AAA+_ATPase"/>
</dbReference>
<dbReference type="GO" id="GO:0016887">
    <property type="term" value="F:ATP hydrolysis activity"/>
    <property type="evidence" value="ECO:0007669"/>
    <property type="project" value="InterPro"/>
</dbReference>
<dbReference type="PROSITE" id="PS50893">
    <property type="entry name" value="ABC_TRANSPORTER_2"/>
    <property type="match status" value="1"/>
</dbReference>
<dbReference type="FunFam" id="1.20.1560.10:FF:000013">
    <property type="entry name" value="ABC transporter C family member 2"/>
    <property type="match status" value="1"/>
</dbReference>
<dbReference type="SUPFAM" id="SSF52540">
    <property type="entry name" value="P-loop containing nucleoside triphosphate hydrolases"/>
    <property type="match status" value="1"/>
</dbReference>
<dbReference type="Pfam" id="PF00005">
    <property type="entry name" value="ABC_tran"/>
    <property type="match status" value="1"/>
</dbReference>
<dbReference type="InterPro" id="IPR027417">
    <property type="entry name" value="P-loop_NTPase"/>
</dbReference>
<keyword evidence="5" id="KW-0677">Repeat</keyword>
<name>A0AA51BVG8_9ACAR</name>
<feature type="transmembrane region" description="Helical" evidence="11">
    <location>
        <begin position="242"/>
        <end position="263"/>
    </location>
</feature>
<evidence type="ECO:0000256" key="8">
    <source>
        <dbReference type="ARBA" id="ARBA00022989"/>
    </source>
</evidence>
<evidence type="ECO:0000256" key="10">
    <source>
        <dbReference type="SAM" id="MobiDB-lite"/>
    </source>
</evidence>
<keyword evidence="7" id="KW-0067">ATP-binding</keyword>
<evidence type="ECO:0000256" key="4">
    <source>
        <dbReference type="ARBA" id="ARBA00022692"/>
    </source>
</evidence>
<dbReference type="PROSITE" id="PS00211">
    <property type="entry name" value="ABC_TRANSPORTER_1"/>
    <property type="match status" value="1"/>
</dbReference>
<comment type="similarity">
    <text evidence="2">Belongs to the ABC transporter superfamily. ABCC family. Conjugate transporter (TC 3.A.1.208) subfamily.</text>
</comment>
<feature type="transmembrane region" description="Helical" evidence="11">
    <location>
        <begin position="146"/>
        <end position="175"/>
    </location>
</feature>
<evidence type="ECO:0000313" key="14">
    <source>
        <dbReference type="EMBL" id="WMI51950.1"/>
    </source>
</evidence>
<evidence type="ECO:0000256" key="3">
    <source>
        <dbReference type="ARBA" id="ARBA00022448"/>
    </source>
</evidence>
<evidence type="ECO:0000256" key="1">
    <source>
        <dbReference type="ARBA" id="ARBA00004127"/>
    </source>
</evidence>
<dbReference type="GO" id="GO:0005524">
    <property type="term" value="F:ATP binding"/>
    <property type="evidence" value="ECO:0007669"/>
    <property type="project" value="UniProtKB-KW"/>
</dbReference>
<dbReference type="InterPro" id="IPR017871">
    <property type="entry name" value="ABC_transporter-like_CS"/>
</dbReference>